<comment type="caution">
    <text evidence="2">The sequence shown here is derived from an EMBL/GenBank/DDBJ whole genome shotgun (WGS) entry which is preliminary data.</text>
</comment>
<proteinExistence type="predicted"/>
<evidence type="ECO:0000313" key="3">
    <source>
        <dbReference type="Proteomes" id="UP000054937"/>
    </source>
</evidence>
<dbReference type="AlphaFoldDB" id="A0A0V0R4R0"/>
<keyword evidence="1" id="KW-1133">Transmembrane helix</keyword>
<keyword evidence="1" id="KW-0812">Transmembrane</keyword>
<evidence type="ECO:0000313" key="2">
    <source>
        <dbReference type="EMBL" id="KRX09467.1"/>
    </source>
</evidence>
<keyword evidence="3" id="KW-1185">Reference proteome</keyword>
<dbReference type="Proteomes" id="UP000054937">
    <property type="component" value="Unassembled WGS sequence"/>
</dbReference>
<protein>
    <recommendedName>
        <fullName evidence="4">Transmembrane protein</fullName>
    </recommendedName>
</protein>
<sequence length="282" mass="33181">MCFLTNQNEATTQTYLINFWCALMPFLVCILYIGIICYRIIKLSKNKDLNLNDNFKWFVRGLAAYPLILFICWFWLIFRRFFAVFEIPIPQGINVLDYSIASLQVQIRQDSIIESDQSISIYMPHDESSFFIDARQEKKSINFGEKIGYKQKKYSEDQNQEIYIETDYGQNSKDNKQQSPCQFQQNLNDYENRKQNKFQVNPSKFIQEEESALLTSHVEDIDNSLLDQYHNSKVSQSENIQQLSSRCSSDQLQLINDTVINNDQNNLFPSEFQESQNHDLNS</sequence>
<reference evidence="2 3" key="1">
    <citation type="journal article" date="2015" name="Sci. Rep.">
        <title>Genome of the facultative scuticociliatosis pathogen Pseudocohnilembus persalinus provides insight into its virulence through horizontal gene transfer.</title>
        <authorList>
            <person name="Xiong J."/>
            <person name="Wang G."/>
            <person name="Cheng J."/>
            <person name="Tian M."/>
            <person name="Pan X."/>
            <person name="Warren A."/>
            <person name="Jiang C."/>
            <person name="Yuan D."/>
            <person name="Miao W."/>
        </authorList>
    </citation>
    <scope>NUCLEOTIDE SEQUENCE [LARGE SCALE GENOMIC DNA]</scope>
    <source>
        <strain evidence="2">36N120E</strain>
    </source>
</reference>
<gene>
    <name evidence="2" type="ORF">PPERSA_00746</name>
</gene>
<dbReference type="EMBL" id="LDAU01000049">
    <property type="protein sequence ID" value="KRX09467.1"/>
    <property type="molecule type" value="Genomic_DNA"/>
</dbReference>
<feature type="transmembrane region" description="Helical" evidence="1">
    <location>
        <begin position="57"/>
        <end position="78"/>
    </location>
</feature>
<dbReference type="InParanoid" id="A0A0V0R4R0"/>
<keyword evidence="1" id="KW-0472">Membrane</keyword>
<feature type="transmembrane region" description="Helical" evidence="1">
    <location>
        <begin position="15"/>
        <end position="36"/>
    </location>
</feature>
<accession>A0A0V0R4R0</accession>
<name>A0A0V0R4R0_PSEPJ</name>
<evidence type="ECO:0008006" key="4">
    <source>
        <dbReference type="Google" id="ProtNLM"/>
    </source>
</evidence>
<evidence type="ECO:0000256" key="1">
    <source>
        <dbReference type="SAM" id="Phobius"/>
    </source>
</evidence>
<organism evidence="2 3">
    <name type="scientific">Pseudocohnilembus persalinus</name>
    <name type="common">Ciliate</name>
    <dbReference type="NCBI Taxonomy" id="266149"/>
    <lineage>
        <taxon>Eukaryota</taxon>
        <taxon>Sar</taxon>
        <taxon>Alveolata</taxon>
        <taxon>Ciliophora</taxon>
        <taxon>Intramacronucleata</taxon>
        <taxon>Oligohymenophorea</taxon>
        <taxon>Scuticociliatia</taxon>
        <taxon>Philasterida</taxon>
        <taxon>Pseudocohnilembidae</taxon>
        <taxon>Pseudocohnilembus</taxon>
    </lineage>
</organism>